<proteinExistence type="predicted"/>
<protein>
    <submittedName>
        <fullName evidence="1">Uncharacterized protein</fullName>
    </submittedName>
</protein>
<accession>A0A9P0GZM1</accession>
<sequence>MLLQNQHNAELMFRKSHKGGATIPQDSYPFHNSHPSTAIADPDRRMVLQSPIIWVPGVLEGTADLRYVSLLHSEFQTRKFND</sequence>
<evidence type="ECO:0000313" key="1">
    <source>
        <dbReference type="EMBL" id="CAH1389356.1"/>
    </source>
</evidence>
<dbReference type="Proteomes" id="UP001152798">
    <property type="component" value="Chromosome 1"/>
</dbReference>
<organism evidence="1 2">
    <name type="scientific">Nezara viridula</name>
    <name type="common">Southern green stink bug</name>
    <name type="synonym">Cimex viridulus</name>
    <dbReference type="NCBI Taxonomy" id="85310"/>
    <lineage>
        <taxon>Eukaryota</taxon>
        <taxon>Metazoa</taxon>
        <taxon>Ecdysozoa</taxon>
        <taxon>Arthropoda</taxon>
        <taxon>Hexapoda</taxon>
        <taxon>Insecta</taxon>
        <taxon>Pterygota</taxon>
        <taxon>Neoptera</taxon>
        <taxon>Paraneoptera</taxon>
        <taxon>Hemiptera</taxon>
        <taxon>Heteroptera</taxon>
        <taxon>Panheteroptera</taxon>
        <taxon>Pentatomomorpha</taxon>
        <taxon>Pentatomoidea</taxon>
        <taxon>Pentatomidae</taxon>
        <taxon>Pentatominae</taxon>
        <taxon>Nezara</taxon>
    </lineage>
</organism>
<dbReference type="EMBL" id="OV725077">
    <property type="protein sequence ID" value="CAH1389356.1"/>
    <property type="molecule type" value="Genomic_DNA"/>
</dbReference>
<reference evidence="1" key="1">
    <citation type="submission" date="2022-01" db="EMBL/GenBank/DDBJ databases">
        <authorList>
            <person name="King R."/>
        </authorList>
    </citation>
    <scope>NUCLEOTIDE SEQUENCE</scope>
</reference>
<name>A0A9P0GZM1_NEZVI</name>
<keyword evidence="2" id="KW-1185">Reference proteome</keyword>
<gene>
    <name evidence="1" type="ORF">NEZAVI_LOCUS775</name>
</gene>
<dbReference type="AlphaFoldDB" id="A0A9P0GZM1"/>
<evidence type="ECO:0000313" key="2">
    <source>
        <dbReference type="Proteomes" id="UP001152798"/>
    </source>
</evidence>